<feature type="region of interest" description="Disordered" evidence="1">
    <location>
        <begin position="29"/>
        <end position="108"/>
    </location>
</feature>
<feature type="compositionally biased region" description="Low complexity" evidence="1">
    <location>
        <begin position="69"/>
        <end position="85"/>
    </location>
</feature>
<dbReference type="Proteomes" id="UP001189429">
    <property type="component" value="Unassembled WGS sequence"/>
</dbReference>
<accession>A0ABN9WAJ5</accession>
<gene>
    <name evidence="2" type="ORF">PCOR1329_LOCUS65500</name>
</gene>
<protein>
    <submittedName>
        <fullName evidence="2">Uncharacterized protein</fullName>
    </submittedName>
</protein>
<evidence type="ECO:0000313" key="2">
    <source>
        <dbReference type="EMBL" id="CAK0883245.1"/>
    </source>
</evidence>
<keyword evidence="3" id="KW-1185">Reference proteome</keyword>
<name>A0ABN9WAJ5_9DINO</name>
<feature type="compositionally biased region" description="Basic and acidic residues" evidence="1">
    <location>
        <begin position="55"/>
        <end position="68"/>
    </location>
</feature>
<proteinExistence type="predicted"/>
<comment type="caution">
    <text evidence="2">The sequence shown here is derived from an EMBL/GenBank/DDBJ whole genome shotgun (WGS) entry which is preliminary data.</text>
</comment>
<dbReference type="EMBL" id="CAUYUJ010018393">
    <property type="protein sequence ID" value="CAK0883245.1"/>
    <property type="molecule type" value="Genomic_DNA"/>
</dbReference>
<evidence type="ECO:0000313" key="3">
    <source>
        <dbReference type="Proteomes" id="UP001189429"/>
    </source>
</evidence>
<sequence>MRQQQGLRQERPMGFEAGLCVRREQGNAESRLIEEETFQPGVLRPHRSKEEDEDRERQPLWRTEEESNRGSGTSPRSTRSTAGAAVLPEALAGLSAEDTEGPDVMRLG</sequence>
<evidence type="ECO:0000256" key="1">
    <source>
        <dbReference type="SAM" id="MobiDB-lite"/>
    </source>
</evidence>
<reference evidence="2" key="1">
    <citation type="submission" date="2023-10" db="EMBL/GenBank/DDBJ databases">
        <authorList>
            <person name="Chen Y."/>
            <person name="Shah S."/>
            <person name="Dougan E. K."/>
            <person name="Thang M."/>
            <person name="Chan C."/>
        </authorList>
    </citation>
    <scope>NUCLEOTIDE SEQUENCE [LARGE SCALE GENOMIC DNA]</scope>
</reference>
<organism evidence="2 3">
    <name type="scientific">Prorocentrum cordatum</name>
    <dbReference type="NCBI Taxonomy" id="2364126"/>
    <lineage>
        <taxon>Eukaryota</taxon>
        <taxon>Sar</taxon>
        <taxon>Alveolata</taxon>
        <taxon>Dinophyceae</taxon>
        <taxon>Prorocentrales</taxon>
        <taxon>Prorocentraceae</taxon>
        <taxon>Prorocentrum</taxon>
    </lineage>
</organism>